<evidence type="ECO:0000256" key="3">
    <source>
        <dbReference type="ARBA" id="ARBA00023125"/>
    </source>
</evidence>
<protein>
    <submittedName>
        <fullName evidence="8">BTAD domain-containing putative transcriptional regulator</fullName>
    </submittedName>
</protein>
<dbReference type="InterPro" id="IPR011990">
    <property type="entry name" value="TPR-like_helical_dom_sf"/>
</dbReference>
<evidence type="ECO:0000313" key="9">
    <source>
        <dbReference type="Proteomes" id="UP001464923"/>
    </source>
</evidence>
<dbReference type="Pfam" id="PF13191">
    <property type="entry name" value="AAA_16"/>
    <property type="match status" value="1"/>
</dbReference>
<dbReference type="PANTHER" id="PTHR35807:SF1">
    <property type="entry name" value="TRANSCRIPTIONAL REGULATOR REDD"/>
    <property type="match status" value="1"/>
</dbReference>
<dbReference type="InterPro" id="IPR041664">
    <property type="entry name" value="AAA_16"/>
</dbReference>
<reference evidence="8 9" key="1">
    <citation type="submission" date="2024-03" db="EMBL/GenBank/DDBJ databases">
        <title>Draft genome sequence of Pseudonocardia tropica JCM 19149.</title>
        <authorList>
            <person name="Butdee W."/>
            <person name="Duangmal K."/>
        </authorList>
    </citation>
    <scope>NUCLEOTIDE SEQUENCE [LARGE SCALE GENOMIC DNA]</scope>
    <source>
        <strain evidence="8 9">JCM 19149</strain>
    </source>
</reference>
<evidence type="ECO:0000256" key="2">
    <source>
        <dbReference type="ARBA" id="ARBA00023015"/>
    </source>
</evidence>
<dbReference type="InterPro" id="IPR001867">
    <property type="entry name" value="OmpR/PhoB-type_DNA-bd"/>
</dbReference>
<dbReference type="CDD" id="cd15831">
    <property type="entry name" value="BTAD"/>
    <property type="match status" value="1"/>
</dbReference>
<keyword evidence="2" id="KW-0805">Transcription regulation</keyword>
<proteinExistence type="inferred from homology"/>
<dbReference type="InterPro" id="IPR051677">
    <property type="entry name" value="AfsR-DnrI-RedD_regulator"/>
</dbReference>
<gene>
    <name evidence="8" type="ORF">WHI96_26010</name>
</gene>
<sequence length="1122" mass="119384">MRICVLGATRAVRPDGGAGCPVDLGSRKPRAVLAALALVPGRPVPADRMADLVWAGEPPRAAHGALHAYLSGIRTALEPDRAARGAGSVVETTDHGYVLRVAAADVDTHAFADGVAAAERELAPLASQFDGGGTGGWPERDRAVRLVDCLDTALGTWSGTPYADLPEHPDVCAARAGLDRLRTAAEEARLLGLLTLGEHVGVLSATETVTAAHPLRERLWALHALALARAGRQGEALDALRRVRELLADELGLDPGAELRALEQGILHQAAWLEPALPTPVTAVAAGERRPEEVSERPAPVRPDAPVGRDGERALLHGLLTDAAAGVPTAAHVVGEAGIGKSRLVEDLVDTARSAGFAVGVGRCSQDDGAPPLWPWLAVLHDLGHELPTPADTDTDGPGRAAFAVRERIAAAVLDAAGSAPVLVVLDDLHWADDATLRALAHLLATLPPSRVCVVGTRRPHPEPAGTLAHVAEAFARRHATRLDLGGLDRVGTARLLDAIGRSDVPAPVVDSWHRRAEGNPFFLVELARLGADHAGDVPATVRDVVTRRLEQLPTRAQDTLRTAAVAGRTFLAETVAAAADADPDDVADDLDVAVAAGLVLDHGDRMAFSHALARDAVHLTLPPSRRARRHARVAHALDTDDVLARLLPLRERVADLALHWLAAGPTHAARAWRAAAAAAAQARELADYREAARMGREAVAASRRAGAGDEERFALLLTVARDAAHAARWTEVVDAAFEAIALGRAMGRPDRVAIAATTISQYAVWTPHIWLEVFADVVDDLRWALRHAADDDRASRARLQLALAVELYYDGDATAERRALVETGLAMARSVDDPALLAWALRAAWVASWAPEWTPDRLRYACEGVDAARAAGDPAAEAVALVGVATDRLELDGPDGWDQYRARAEEIAERDRLPYVLLTIDMIELSLAVMRRDRVAAGRRLARLQETSGDVAVPANELLPAAAQVLTQVWEPTLPTILPMLLAGTADEPLSWGSIHGMLARAGMHDELREHAAERPYSEPAPTWQTLTSFCWEAEAAYALGDRASAERSRRILAPYTGRMAVTGVAAVIGPVDGYLALALATLGDLDAARAHAVVAESLARRWRLPAYLDWLSGHRGRGGF</sequence>
<evidence type="ECO:0000313" key="8">
    <source>
        <dbReference type="EMBL" id="MEQ3542268.1"/>
    </source>
</evidence>
<keyword evidence="4" id="KW-0804">Transcription</keyword>
<dbReference type="SMART" id="SM00862">
    <property type="entry name" value="Trans_reg_C"/>
    <property type="match status" value="1"/>
</dbReference>
<evidence type="ECO:0000256" key="4">
    <source>
        <dbReference type="ARBA" id="ARBA00023163"/>
    </source>
</evidence>
<organism evidence="8 9">
    <name type="scientific">Pseudonocardia tropica</name>
    <dbReference type="NCBI Taxonomy" id="681289"/>
    <lineage>
        <taxon>Bacteria</taxon>
        <taxon>Bacillati</taxon>
        <taxon>Actinomycetota</taxon>
        <taxon>Actinomycetes</taxon>
        <taxon>Pseudonocardiales</taxon>
        <taxon>Pseudonocardiaceae</taxon>
        <taxon>Pseudonocardia</taxon>
    </lineage>
</organism>
<name>A0ABV1K213_9PSEU</name>
<dbReference type="Gene3D" id="1.10.10.10">
    <property type="entry name" value="Winged helix-like DNA-binding domain superfamily/Winged helix DNA-binding domain"/>
    <property type="match status" value="1"/>
</dbReference>
<dbReference type="InterPro" id="IPR005158">
    <property type="entry name" value="BTAD"/>
</dbReference>
<dbReference type="Gene3D" id="3.40.50.300">
    <property type="entry name" value="P-loop containing nucleotide triphosphate hydrolases"/>
    <property type="match status" value="1"/>
</dbReference>
<dbReference type="EMBL" id="JBEDNP010000029">
    <property type="protein sequence ID" value="MEQ3542268.1"/>
    <property type="molecule type" value="Genomic_DNA"/>
</dbReference>
<evidence type="ECO:0000256" key="5">
    <source>
        <dbReference type="SAM" id="MobiDB-lite"/>
    </source>
</evidence>
<dbReference type="InterPro" id="IPR016032">
    <property type="entry name" value="Sig_transdc_resp-reg_C-effctor"/>
</dbReference>
<comment type="similarity">
    <text evidence="1">Belongs to the AfsR/DnrI/RedD regulatory family.</text>
</comment>
<feature type="compositionally biased region" description="Basic and acidic residues" evidence="5">
    <location>
        <begin position="287"/>
        <end position="296"/>
    </location>
</feature>
<dbReference type="SUPFAM" id="SSF46894">
    <property type="entry name" value="C-terminal effector domain of the bipartite response regulators"/>
    <property type="match status" value="1"/>
</dbReference>
<comment type="caution">
    <text evidence="8">The sequence shown here is derived from an EMBL/GenBank/DDBJ whole genome shotgun (WGS) entry which is preliminary data.</text>
</comment>
<dbReference type="Pfam" id="PF03704">
    <property type="entry name" value="BTAD"/>
    <property type="match status" value="1"/>
</dbReference>
<accession>A0ABV1K213</accession>
<evidence type="ECO:0000259" key="7">
    <source>
        <dbReference type="SMART" id="SM01043"/>
    </source>
</evidence>
<dbReference type="SUPFAM" id="SSF48452">
    <property type="entry name" value="TPR-like"/>
    <property type="match status" value="1"/>
</dbReference>
<dbReference type="SUPFAM" id="SSF52540">
    <property type="entry name" value="P-loop containing nucleoside triphosphate hydrolases"/>
    <property type="match status" value="1"/>
</dbReference>
<dbReference type="Proteomes" id="UP001464923">
    <property type="component" value="Unassembled WGS sequence"/>
</dbReference>
<dbReference type="InterPro" id="IPR027417">
    <property type="entry name" value="P-loop_NTPase"/>
</dbReference>
<evidence type="ECO:0000259" key="6">
    <source>
        <dbReference type="SMART" id="SM00862"/>
    </source>
</evidence>
<feature type="region of interest" description="Disordered" evidence="5">
    <location>
        <begin position="287"/>
        <end position="308"/>
    </location>
</feature>
<keyword evidence="3" id="KW-0238">DNA-binding</keyword>
<dbReference type="InterPro" id="IPR036388">
    <property type="entry name" value="WH-like_DNA-bd_sf"/>
</dbReference>
<dbReference type="PANTHER" id="PTHR35807">
    <property type="entry name" value="TRANSCRIPTIONAL REGULATOR REDD-RELATED"/>
    <property type="match status" value="1"/>
</dbReference>
<dbReference type="SMART" id="SM01043">
    <property type="entry name" value="BTAD"/>
    <property type="match status" value="1"/>
</dbReference>
<feature type="domain" description="OmpR/PhoB-type" evidence="6">
    <location>
        <begin position="19"/>
        <end position="99"/>
    </location>
</feature>
<feature type="domain" description="Bacterial transcriptional activator" evidence="7">
    <location>
        <begin position="106"/>
        <end position="267"/>
    </location>
</feature>
<keyword evidence="9" id="KW-1185">Reference proteome</keyword>
<dbReference type="RefSeq" id="WP_345651018.1">
    <property type="nucleotide sequence ID" value="NZ_BAABLY010000072.1"/>
</dbReference>
<dbReference type="Gene3D" id="1.25.40.10">
    <property type="entry name" value="Tetratricopeptide repeat domain"/>
    <property type="match status" value="1"/>
</dbReference>
<evidence type="ECO:0000256" key="1">
    <source>
        <dbReference type="ARBA" id="ARBA00005820"/>
    </source>
</evidence>